<comment type="caution">
    <text evidence="2">The sequence shown here is derived from an EMBL/GenBank/DDBJ whole genome shotgun (WGS) entry which is preliminary data.</text>
</comment>
<dbReference type="RefSeq" id="WP_071618460.1">
    <property type="nucleotide sequence ID" value="NZ_MINN01000085.1"/>
</dbReference>
<evidence type="ECO:0000313" key="2">
    <source>
        <dbReference type="EMBL" id="OIU71068.1"/>
    </source>
</evidence>
<reference evidence="2 3" key="1">
    <citation type="submission" date="2016-09" db="EMBL/GenBank/DDBJ databases">
        <title>Bacillus aquimaris SAMM genome sequence reveals colonization and biosurfactant production capacities.</title>
        <authorList>
            <person name="Waghmode S.R."/>
            <person name="Suryavanshi M.V."/>
        </authorList>
    </citation>
    <scope>NUCLEOTIDE SEQUENCE [LARGE SCALE GENOMIC DNA]</scope>
    <source>
        <strain evidence="2 3">SAMM</strain>
    </source>
</reference>
<dbReference type="EMBL" id="MINN01000085">
    <property type="protein sequence ID" value="OIU71068.1"/>
    <property type="molecule type" value="Genomic_DNA"/>
</dbReference>
<name>A0A1J6W398_9BACI</name>
<organism evidence="2 3">
    <name type="scientific">Rossellomorea aquimaris</name>
    <dbReference type="NCBI Taxonomy" id="189382"/>
    <lineage>
        <taxon>Bacteria</taxon>
        <taxon>Bacillati</taxon>
        <taxon>Bacillota</taxon>
        <taxon>Bacilli</taxon>
        <taxon>Bacillales</taxon>
        <taxon>Bacillaceae</taxon>
        <taxon>Rossellomorea</taxon>
    </lineage>
</organism>
<keyword evidence="3" id="KW-1185">Reference proteome</keyword>
<feature type="chain" id="PRO_5009640437" evidence="1">
    <location>
        <begin position="28"/>
        <end position="276"/>
    </location>
</feature>
<protein>
    <submittedName>
        <fullName evidence="2">Uncharacterized protein</fullName>
    </submittedName>
</protein>
<dbReference type="Proteomes" id="UP000182062">
    <property type="component" value="Unassembled WGS sequence"/>
</dbReference>
<gene>
    <name evidence="2" type="ORF">BHE18_08460</name>
</gene>
<accession>A0A1J6W398</accession>
<proteinExistence type="predicted"/>
<evidence type="ECO:0000256" key="1">
    <source>
        <dbReference type="SAM" id="SignalP"/>
    </source>
</evidence>
<feature type="signal peptide" evidence="1">
    <location>
        <begin position="1"/>
        <end position="27"/>
    </location>
</feature>
<keyword evidence="1" id="KW-0732">Signal</keyword>
<sequence length="276" mass="30655">MNIKKIAIGLSTLTLTFGLVANTPVSAEPSVKTKLVANEKIETKDELIQTIKEINKSSEIKNLSTGEKVKVADEILKNATKEAKKEYDKQMMDEVKKGSEKIDMEKVNETGFDSAEITLSDGSKVEYQVSDISESEEYSLQGQSMSPFVNTTKKYGDRRFTATITFDSWGVTVGKISLGTHYTIGDYGLKMRYVSKGGTESYSGLFDIQDANVKVTDSRAEKVGYDINGFGSYKVHAGLGWLSGTKYFELTSTIKLYSLNKSNRSAYVQQSYRFVD</sequence>
<dbReference type="OrthoDB" id="2991628at2"/>
<evidence type="ECO:0000313" key="3">
    <source>
        <dbReference type="Proteomes" id="UP000182062"/>
    </source>
</evidence>
<dbReference type="AlphaFoldDB" id="A0A1J6W398"/>